<dbReference type="RefSeq" id="WP_053409364.1">
    <property type="nucleotide sequence ID" value="NZ_DAIPHI010000153.1"/>
</dbReference>
<evidence type="ECO:0000259" key="7">
    <source>
        <dbReference type="PROSITE" id="PS50011"/>
    </source>
</evidence>
<dbReference type="AlphaFoldDB" id="A0A0M0HZX6"/>
<keyword evidence="2" id="KW-0808">Transferase</keyword>
<dbReference type="InterPro" id="IPR008271">
    <property type="entry name" value="Ser/Thr_kinase_AS"/>
</dbReference>
<keyword evidence="6" id="KW-0472">Membrane</keyword>
<dbReference type="PROSITE" id="PS51746">
    <property type="entry name" value="PPM_2"/>
    <property type="match status" value="1"/>
</dbReference>
<dbReference type="PROSITE" id="PS50011">
    <property type="entry name" value="PROTEIN_KINASE_DOM"/>
    <property type="match status" value="1"/>
</dbReference>
<reference evidence="10" key="1">
    <citation type="submission" date="2015-08" db="EMBL/GenBank/DDBJ databases">
        <title>Vibrio galatheae sp. nov., a novel member of the Vibrionaceae family isolated from the Solomon Islands.</title>
        <authorList>
            <person name="Giubergia S."/>
            <person name="Machado H."/>
            <person name="Mateiu R.V."/>
            <person name="Gram L."/>
        </authorList>
    </citation>
    <scope>NUCLEOTIDE SEQUENCE [LARGE SCALE GENOMIC DNA]</scope>
    <source>
        <strain evidence="10">DSM 19134</strain>
    </source>
</reference>
<dbReference type="SUPFAM" id="SSF56112">
    <property type="entry name" value="Protein kinase-like (PK-like)"/>
    <property type="match status" value="1"/>
</dbReference>
<feature type="transmembrane region" description="Helical" evidence="6">
    <location>
        <begin position="560"/>
        <end position="581"/>
    </location>
</feature>
<dbReference type="EMBL" id="LHPI01000009">
    <property type="protein sequence ID" value="KOO07625.1"/>
    <property type="molecule type" value="Genomic_DNA"/>
</dbReference>
<evidence type="ECO:0000256" key="3">
    <source>
        <dbReference type="ARBA" id="ARBA00022741"/>
    </source>
</evidence>
<dbReference type="PANTHER" id="PTHR24353">
    <property type="entry name" value="CYCLIC NUCLEOTIDE-DEPENDENT PROTEIN KINASE"/>
    <property type="match status" value="1"/>
</dbReference>
<feature type="domain" description="PPM-type phosphatase" evidence="8">
    <location>
        <begin position="15"/>
        <end position="244"/>
    </location>
</feature>
<keyword evidence="1 9" id="KW-0723">Serine/threonine-protein kinase</keyword>
<dbReference type="InterPro" id="IPR000719">
    <property type="entry name" value="Prot_kinase_dom"/>
</dbReference>
<evidence type="ECO:0000256" key="1">
    <source>
        <dbReference type="ARBA" id="ARBA00022527"/>
    </source>
</evidence>
<keyword evidence="3" id="KW-0547">Nucleotide-binding</keyword>
<dbReference type="PATRIC" id="fig|171383.3.peg.2480"/>
<dbReference type="OrthoDB" id="9801841at2"/>
<dbReference type="Pfam" id="PF00069">
    <property type="entry name" value="Pkinase"/>
    <property type="match status" value="1"/>
</dbReference>
<dbReference type="Proteomes" id="UP000037530">
    <property type="component" value="Unassembled WGS sequence"/>
</dbReference>
<keyword evidence="4 9" id="KW-0418">Kinase</keyword>
<evidence type="ECO:0000256" key="4">
    <source>
        <dbReference type="ARBA" id="ARBA00022777"/>
    </source>
</evidence>
<comment type="caution">
    <text evidence="9">The sequence shown here is derived from an EMBL/GenBank/DDBJ whole genome shotgun (WGS) entry which is preliminary data.</text>
</comment>
<dbReference type="InterPro" id="IPR036457">
    <property type="entry name" value="PPM-type-like_dom_sf"/>
</dbReference>
<dbReference type="PANTHER" id="PTHR24353:SF37">
    <property type="entry name" value="CAMP-DEPENDENT PROTEIN KINASE CATALYTIC SUBUNIT PRKX"/>
    <property type="match status" value="1"/>
</dbReference>
<dbReference type="Gene3D" id="3.30.200.20">
    <property type="entry name" value="Phosphorylase Kinase, domain 1"/>
    <property type="match status" value="1"/>
</dbReference>
<evidence type="ECO:0000256" key="6">
    <source>
        <dbReference type="SAM" id="Phobius"/>
    </source>
</evidence>
<feature type="domain" description="Protein kinase" evidence="7">
    <location>
        <begin position="277"/>
        <end position="560"/>
    </location>
</feature>
<accession>A0A0M0HZX6</accession>
<dbReference type="STRING" id="171383.AKJ31_12135"/>
<dbReference type="InterPro" id="IPR001932">
    <property type="entry name" value="PPM-type_phosphatase-like_dom"/>
</dbReference>
<evidence type="ECO:0000256" key="2">
    <source>
        <dbReference type="ARBA" id="ARBA00022679"/>
    </source>
</evidence>
<dbReference type="SMART" id="SM00331">
    <property type="entry name" value="PP2C_SIG"/>
    <property type="match status" value="1"/>
</dbReference>
<dbReference type="SUPFAM" id="SSF81606">
    <property type="entry name" value="PP2C-like"/>
    <property type="match status" value="1"/>
</dbReference>
<dbReference type="Gene3D" id="1.10.510.10">
    <property type="entry name" value="Transferase(Phosphotransferase) domain 1"/>
    <property type="match status" value="1"/>
</dbReference>
<keyword evidence="6" id="KW-1133">Transmembrane helix</keyword>
<dbReference type="Pfam" id="PF13672">
    <property type="entry name" value="PP2C_2"/>
    <property type="match status" value="1"/>
</dbReference>
<dbReference type="Gene3D" id="3.60.40.10">
    <property type="entry name" value="PPM-type phosphatase domain"/>
    <property type="match status" value="1"/>
</dbReference>
<dbReference type="GO" id="GO:0004691">
    <property type="term" value="F:cAMP-dependent protein kinase activity"/>
    <property type="evidence" value="ECO:0007669"/>
    <property type="project" value="TreeGrafter"/>
</dbReference>
<proteinExistence type="predicted"/>
<dbReference type="GO" id="GO:0005524">
    <property type="term" value="F:ATP binding"/>
    <property type="evidence" value="ECO:0007669"/>
    <property type="project" value="UniProtKB-KW"/>
</dbReference>
<evidence type="ECO:0000313" key="9">
    <source>
        <dbReference type="EMBL" id="KOO07625.1"/>
    </source>
</evidence>
<protein>
    <submittedName>
        <fullName evidence="9">Serine/threonine protein kinase</fullName>
    </submittedName>
</protein>
<gene>
    <name evidence="9" type="ORF">AKJ31_12135</name>
</gene>
<evidence type="ECO:0000313" key="10">
    <source>
        <dbReference type="Proteomes" id="UP000037530"/>
    </source>
</evidence>
<evidence type="ECO:0000259" key="8">
    <source>
        <dbReference type="PROSITE" id="PS51746"/>
    </source>
</evidence>
<dbReference type="InterPro" id="IPR011009">
    <property type="entry name" value="Kinase-like_dom_sf"/>
</dbReference>
<name>A0A0M0HZX6_9VIBR</name>
<keyword evidence="6" id="KW-0812">Transmembrane</keyword>
<dbReference type="PROSITE" id="PS00108">
    <property type="entry name" value="PROTEIN_KINASE_ST"/>
    <property type="match status" value="1"/>
</dbReference>
<dbReference type="GO" id="GO:0005952">
    <property type="term" value="C:cAMP-dependent protein kinase complex"/>
    <property type="evidence" value="ECO:0007669"/>
    <property type="project" value="TreeGrafter"/>
</dbReference>
<dbReference type="CDD" id="cd14014">
    <property type="entry name" value="STKc_PknB_like"/>
    <property type="match status" value="1"/>
</dbReference>
<dbReference type="SMART" id="SM00220">
    <property type="entry name" value="S_TKc"/>
    <property type="match status" value="1"/>
</dbReference>
<keyword evidence="5" id="KW-0067">ATP-binding</keyword>
<organism evidence="9 10">
    <name type="scientific">Vibrio hepatarius</name>
    <dbReference type="NCBI Taxonomy" id="171383"/>
    <lineage>
        <taxon>Bacteria</taxon>
        <taxon>Pseudomonadati</taxon>
        <taxon>Pseudomonadota</taxon>
        <taxon>Gammaproteobacteria</taxon>
        <taxon>Vibrionales</taxon>
        <taxon>Vibrionaceae</taxon>
        <taxon>Vibrio</taxon>
        <taxon>Vibrio oreintalis group</taxon>
    </lineage>
</organism>
<dbReference type="CDD" id="cd00143">
    <property type="entry name" value="PP2Cc"/>
    <property type="match status" value="1"/>
</dbReference>
<sequence length="583" mass="66028">MNLNNANSSSTIVVEHAGVSLTGTRAENQDAILVKVPTQSNLLAHKGIVACIADGVSCSEQSQKASHTAVVQFINDYYATPKSWSVKRSANQILTALNAWLYQEGSKKELSHNGFVTTFSALILKSNTAHLFHVGDTRIYLLRDDKLRLLTHDHQRMNFGKSAYLTRALGMDSKLDVDYQTLSLQQGDRFILSSDGLHDYLEQNELLEVTSDDRLDVSEICQTLCHRALTNSSQDNVSCLLVDVQHLPEHSLLEHQQAVLTRTIAPALEVGNRLDGYRVERILYEGSRSHVYQVVEEHSGRQLVMKVPSMQYSEDREYLLNFANEYWVGSQLNSDRVMKVFPTPKDSKFIYQLCELVEGTTLRQWMYDNPKPSLQKVRDILGEIVKATRVFQRADMVHRDLKPENIMITPAGGVKIIDFGAVKVQGLQEIAQEAQEVIPLGAVNYIAPEYIIGDNATTRSDLFSIAVMGYEMLTGQLPYKPTTNQNLQSARHTKWVYRSICSFREDLPVWIDLTFRKAAHHLPARRYEALSEFVADLHTPNKTLQAEFKERPLLQRNPVMFWKMTALITTSIAVIELLVLYQS</sequence>
<keyword evidence="10" id="KW-1185">Reference proteome</keyword>
<dbReference type="SMART" id="SM00332">
    <property type="entry name" value="PP2Cc"/>
    <property type="match status" value="1"/>
</dbReference>
<evidence type="ECO:0000256" key="5">
    <source>
        <dbReference type="ARBA" id="ARBA00022840"/>
    </source>
</evidence>